<dbReference type="AlphaFoldDB" id="H3REM9"/>
<gene>
    <name evidence="7" type="ORF">CKS_2209</name>
</gene>
<dbReference type="Proteomes" id="UP000005050">
    <property type="component" value="Unassembled WGS sequence"/>
</dbReference>
<protein>
    <submittedName>
        <fullName evidence="7">Resolvase-like protein</fullName>
    </submittedName>
</protein>
<organism evidence="7 8">
    <name type="scientific">Pantoea stewartii subsp. stewartii DC283</name>
    <dbReference type="NCBI Taxonomy" id="660596"/>
    <lineage>
        <taxon>Bacteria</taxon>
        <taxon>Pseudomonadati</taxon>
        <taxon>Pseudomonadota</taxon>
        <taxon>Gammaproteobacteria</taxon>
        <taxon>Enterobacterales</taxon>
        <taxon>Erwiniaceae</taxon>
        <taxon>Pantoea</taxon>
    </lineage>
</organism>
<dbReference type="CDD" id="cd03768">
    <property type="entry name" value="SR_ResInv"/>
    <property type="match status" value="1"/>
</dbReference>
<evidence type="ECO:0000256" key="1">
    <source>
        <dbReference type="ARBA" id="ARBA00009913"/>
    </source>
</evidence>
<accession>H3REM9</accession>
<dbReference type="InterPro" id="IPR006119">
    <property type="entry name" value="Resolv_N"/>
</dbReference>
<dbReference type="SMART" id="SM00857">
    <property type="entry name" value="Resolvase"/>
    <property type="match status" value="1"/>
</dbReference>
<evidence type="ECO:0000256" key="5">
    <source>
        <dbReference type="PIRSR" id="PIRSR606118-50"/>
    </source>
</evidence>
<dbReference type="InterPro" id="IPR036162">
    <property type="entry name" value="Resolvase-like_N_sf"/>
</dbReference>
<dbReference type="GO" id="GO:0000150">
    <property type="term" value="F:DNA strand exchange activity"/>
    <property type="evidence" value="ECO:0007669"/>
    <property type="project" value="InterPro"/>
</dbReference>
<dbReference type="PANTHER" id="PTHR30461">
    <property type="entry name" value="DNA-INVERTASE FROM LAMBDOID PROPHAGE"/>
    <property type="match status" value="1"/>
</dbReference>
<dbReference type="STRING" id="660596.DSJ_16215"/>
<evidence type="ECO:0000259" key="6">
    <source>
        <dbReference type="PROSITE" id="PS51736"/>
    </source>
</evidence>
<dbReference type="GO" id="GO:0003677">
    <property type="term" value="F:DNA binding"/>
    <property type="evidence" value="ECO:0007669"/>
    <property type="project" value="UniProtKB-KW"/>
</dbReference>
<dbReference type="PATRIC" id="fig|660596.6.peg.2581"/>
<sequence>MILTASEVKEMIFGYARISSKDQNLQRQLTVLEPVCDKIITEKESGKSISERPELLNLLSHLREGDTLVAHSIDRLARNTRDLLEMIDNLVARGITVQFLANSMSFDNSPQSRLILTMMGAVAEFERGMIASRRNEGITLAKEAGKYKGKQKNQELHNKIIDMLQAGKNTPDEIAKLCDCGRATVFRVKKEMVASISSIER</sequence>
<proteinExistence type="inferred from homology"/>
<dbReference type="GO" id="GO:0015074">
    <property type="term" value="P:DNA integration"/>
    <property type="evidence" value="ECO:0007669"/>
    <property type="project" value="UniProtKB-KW"/>
</dbReference>
<reference evidence="7 8" key="1">
    <citation type="journal article" date="2012" name="Mol. Microbiol.">
        <title>The genetic and structural basis of two distinct terminal side branch residues in stewartan and amylovoran exopolysaccharides and their potential role in host adaptation.</title>
        <authorList>
            <person name="Wang X."/>
            <person name="Yang F."/>
            <person name="von Bodman S.B."/>
        </authorList>
    </citation>
    <scope>NUCLEOTIDE SEQUENCE [LARGE SCALE GENOMIC DNA]</scope>
    <source>
        <strain evidence="7 8">DC283</strain>
    </source>
</reference>
<keyword evidence="3" id="KW-0238">DNA-binding</keyword>
<comment type="similarity">
    <text evidence="1">Belongs to the site-specific recombinase resolvase family.</text>
</comment>
<comment type="caution">
    <text evidence="7">The sequence shown here is derived from an EMBL/GenBank/DDBJ whole genome shotgun (WGS) entry which is preliminary data.</text>
</comment>
<keyword evidence="2" id="KW-0229">DNA integration</keyword>
<evidence type="ECO:0000256" key="2">
    <source>
        <dbReference type="ARBA" id="ARBA00022908"/>
    </source>
</evidence>
<dbReference type="InterPro" id="IPR006118">
    <property type="entry name" value="Recombinase_CS"/>
</dbReference>
<dbReference type="Gene3D" id="1.10.10.60">
    <property type="entry name" value="Homeodomain-like"/>
    <property type="match status" value="1"/>
</dbReference>
<dbReference type="Pfam" id="PF00239">
    <property type="entry name" value="Resolvase"/>
    <property type="match status" value="1"/>
</dbReference>
<dbReference type="SUPFAM" id="SSF53041">
    <property type="entry name" value="Resolvase-like"/>
    <property type="match status" value="1"/>
</dbReference>
<dbReference type="PANTHER" id="PTHR30461:SF26">
    <property type="entry name" value="RESOLVASE HOMOLOG YNEB"/>
    <property type="match status" value="1"/>
</dbReference>
<evidence type="ECO:0000313" key="8">
    <source>
        <dbReference type="Proteomes" id="UP000005050"/>
    </source>
</evidence>
<evidence type="ECO:0000256" key="4">
    <source>
        <dbReference type="ARBA" id="ARBA00023172"/>
    </source>
</evidence>
<dbReference type="PROSITE" id="PS51736">
    <property type="entry name" value="RECOMBINASES_3"/>
    <property type="match status" value="1"/>
</dbReference>
<feature type="domain" description="Resolvase/invertase-type recombinase catalytic" evidence="6">
    <location>
        <begin position="11"/>
        <end position="145"/>
    </location>
</feature>
<dbReference type="Gene3D" id="3.40.50.1390">
    <property type="entry name" value="Resolvase, N-terminal catalytic domain"/>
    <property type="match status" value="1"/>
</dbReference>
<feature type="active site" description="O-(5'-phospho-DNA)-serine intermediate" evidence="5">
    <location>
        <position position="19"/>
    </location>
</feature>
<keyword evidence="4" id="KW-0233">DNA recombination</keyword>
<dbReference type="EMBL" id="AHIE01000019">
    <property type="protein sequence ID" value="EHU00205.1"/>
    <property type="molecule type" value="Genomic_DNA"/>
</dbReference>
<evidence type="ECO:0000313" key="7">
    <source>
        <dbReference type="EMBL" id="EHU00205.1"/>
    </source>
</evidence>
<name>H3REM9_PANSE</name>
<dbReference type="InterPro" id="IPR050639">
    <property type="entry name" value="SSR_resolvase"/>
</dbReference>
<dbReference type="PROSITE" id="PS00398">
    <property type="entry name" value="RECOMBINASES_2"/>
    <property type="match status" value="1"/>
</dbReference>
<evidence type="ECO:0000256" key="3">
    <source>
        <dbReference type="ARBA" id="ARBA00023125"/>
    </source>
</evidence>